<evidence type="ECO:0000256" key="2">
    <source>
        <dbReference type="ARBA" id="ARBA00023054"/>
    </source>
</evidence>
<dbReference type="Gene3D" id="2.40.50.100">
    <property type="match status" value="1"/>
</dbReference>
<accession>A0A6L5YR10</accession>
<keyword evidence="2 3" id="KW-0175">Coiled coil</keyword>
<dbReference type="GO" id="GO:0030313">
    <property type="term" value="C:cell envelope"/>
    <property type="evidence" value="ECO:0007669"/>
    <property type="project" value="UniProtKB-SubCell"/>
</dbReference>
<gene>
    <name evidence="6" type="ORF">FYJ75_06635</name>
</gene>
<dbReference type="InterPro" id="IPR050465">
    <property type="entry name" value="UPF0194_transport"/>
</dbReference>
<evidence type="ECO:0000313" key="6">
    <source>
        <dbReference type="EMBL" id="MST74718.1"/>
    </source>
</evidence>
<evidence type="ECO:0000256" key="4">
    <source>
        <dbReference type="SAM" id="Phobius"/>
    </source>
</evidence>
<comment type="subcellular location">
    <subcellularLocation>
        <location evidence="1">Cell envelope</location>
    </subcellularLocation>
</comment>
<evidence type="ECO:0000313" key="7">
    <source>
        <dbReference type="Proteomes" id="UP000474024"/>
    </source>
</evidence>
<feature type="transmembrane region" description="Helical" evidence="4">
    <location>
        <begin position="14"/>
        <end position="32"/>
    </location>
</feature>
<dbReference type="InterPro" id="IPR058636">
    <property type="entry name" value="Beta-barrel_YknX"/>
</dbReference>
<keyword evidence="4" id="KW-0812">Transmembrane</keyword>
<dbReference type="PANTHER" id="PTHR32347">
    <property type="entry name" value="EFFLUX SYSTEM COMPONENT YKNX-RELATED"/>
    <property type="match status" value="1"/>
</dbReference>
<dbReference type="Pfam" id="PF25990">
    <property type="entry name" value="Beta-barrel_YknX"/>
    <property type="match status" value="1"/>
</dbReference>
<dbReference type="EMBL" id="VUNI01000008">
    <property type="protein sequence ID" value="MST74718.1"/>
    <property type="molecule type" value="Genomic_DNA"/>
</dbReference>
<dbReference type="AlphaFoldDB" id="A0A6L5YR10"/>
<protein>
    <submittedName>
        <fullName evidence="6">HlyD family efflux transporter periplasmic adaptor subunit</fullName>
    </submittedName>
</protein>
<evidence type="ECO:0000259" key="5">
    <source>
        <dbReference type="Pfam" id="PF25990"/>
    </source>
</evidence>
<comment type="caution">
    <text evidence="6">The sequence shown here is derived from an EMBL/GenBank/DDBJ whole genome shotgun (WGS) entry which is preliminary data.</text>
</comment>
<feature type="domain" description="YknX-like beta-barrel" evidence="5">
    <location>
        <begin position="297"/>
        <end position="385"/>
    </location>
</feature>
<keyword evidence="7" id="KW-1185">Reference proteome</keyword>
<dbReference type="Proteomes" id="UP000474024">
    <property type="component" value="Unassembled WGS sequence"/>
</dbReference>
<keyword evidence="4" id="KW-1133">Transmembrane helix</keyword>
<evidence type="ECO:0000256" key="1">
    <source>
        <dbReference type="ARBA" id="ARBA00004196"/>
    </source>
</evidence>
<keyword evidence="4" id="KW-0472">Membrane</keyword>
<evidence type="ECO:0000256" key="3">
    <source>
        <dbReference type="SAM" id="Coils"/>
    </source>
</evidence>
<dbReference type="PRINTS" id="PR01490">
    <property type="entry name" value="RTXTOXIND"/>
</dbReference>
<proteinExistence type="predicted"/>
<feature type="coiled-coil region" evidence="3">
    <location>
        <begin position="150"/>
        <end position="224"/>
    </location>
</feature>
<dbReference type="PANTHER" id="PTHR32347:SF14">
    <property type="entry name" value="EFFLUX SYSTEM COMPONENT YKNX-RELATED"/>
    <property type="match status" value="1"/>
</dbReference>
<organism evidence="6 7">
    <name type="scientific">Roseburia porci</name>
    <dbReference type="NCBI Taxonomy" id="2605790"/>
    <lineage>
        <taxon>Bacteria</taxon>
        <taxon>Bacillati</taxon>
        <taxon>Bacillota</taxon>
        <taxon>Clostridia</taxon>
        <taxon>Lachnospirales</taxon>
        <taxon>Lachnospiraceae</taxon>
        <taxon>Roseburia</taxon>
    </lineage>
</organism>
<name>A0A6L5YR10_9FIRM</name>
<reference evidence="6 7" key="1">
    <citation type="submission" date="2019-08" db="EMBL/GenBank/DDBJ databases">
        <title>In-depth cultivation of the pig gut microbiome towards novel bacterial diversity and tailored functional studies.</title>
        <authorList>
            <person name="Wylensek D."/>
            <person name="Hitch T.C.A."/>
            <person name="Clavel T."/>
        </authorList>
    </citation>
    <scope>NUCLEOTIDE SEQUENCE [LARGE SCALE GENOMIC DNA]</scope>
    <source>
        <strain evidence="6 7">MUC/MUC-530-WT-4D</strain>
    </source>
</reference>
<dbReference type="Gene3D" id="1.10.287.470">
    <property type="entry name" value="Helix hairpin bin"/>
    <property type="match status" value="1"/>
</dbReference>
<dbReference type="Gene3D" id="2.40.30.170">
    <property type="match status" value="1"/>
</dbReference>
<sequence>MEDDIEMKKRKKRIIIILIVAVVLIAVIFSLVRCGSNVAGAIQSAESMEQALPLAEQDLSSSINATGTVESQNVYSVTTDLTCKVKELKVALGDHVEAGDVLCVFDDSDVREQIATLEEQVSASDQLAAKQNQIAERNLQDAKNDQASQINSANAAITDAQSAYDKANADYNNAKNQLDAAIAQGDDSTIAALQEQVGSLSASVQSANEALKAAKDNLTQVQRTTDQTIQSAQDTVDTNALTNSKDAQTTKELAKLYRQLDQMTVVAGQSGIITQLNIAQGGVPNGSLMQIEDNTNLKVKVSIKEKDITKVQQGMAAKITADALPDQTNTGAVNKVINFASSDAKTADQSAAAGTSGSSGSAYSAEVNVDAGSSLLLGMTVKVEITLKEGGKGMAVPYDSIAADDDGSYVYRGKEQDDGNYLIEKVPVTVGDSTDYYTGISSDELELGDLIISTPDDVQEGDTIPLYVPDDTTSYTVDTE</sequence>